<proteinExistence type="inferred from homology"/>
<gene>
    <name evidence="6" type="ordered locus">RSal33209_0429</name>
</gene>
<dbReference type="eggNOG" id="COG1073">
    <property type="taxonomic scope" value="Bacteria"/>
</dbReference>
<evidence type="ECO:0000259" key="5">
    <source>
        <dbReference type="Pfam" id="PF06441"/>
    </source>
</evidence>
<dbReference type="InterPro" id="IPR029058">
    <property type="entry name" value="AB_hydrolase_fold"/>
</dbReference>
<dbReference type="STRING" id="288705.RSal33209_0429"/>
<dbReference type="EMBL" id="CP000910">
    <property type="protein sequence ID" value="ABY22183.1"/>
    <property type="molecule type" value="Genomic_DNA"/>
</dbReference>
<evidence type="ECO:0000256" key="3">
    <source>
        <dbReference type="ARBA" id="ARBA00022801"/>
    </source>
</evidence>
<evidence type="ECO:0000256" key="2">
    <source>
        <dbReference type="ARBA" id="ARBA00022797"/>
    </source>
</evidence>
<dbReference type="PANTHER" id="PTHR21661:SF35">
    <property type="entry name" value="EPOXIDE HYDROLASE"/>
    <property type="match status" value="1"/>
</dbReference>
<dbReference type="RefSeq" id="WP_012243889.1">
    <property type="nucleotide sequence ID" value="NC_010168.1"/>
</dbReference>
<dbReference type="PIRSF" id="PIRSF001112">
    <property type="entry name" value="Epoxide_hydrolase"/>
    <property type="match status" value="1"/>
</dbReference>
<dbReference type="GO" id="GO:0097176">
    <property type="term" value="P:epoxide metabolic process"/>
    <property type="evidence" value="ECO:0007669"/>
    <property type="project" value="TreeGrafter"/>
</dbReference>
<dbReference type="InterPro" id="IPR010497">
    <property type="entry name" value="Epoxide_hydro_N"/>
</dbReference>
<keyword evidence="7" id="KW-1185">Reference proteome</keyword>
<dbReference type="HOGENOM" id="CLU_019414_0_1_11"/>
<protein>
    <submittedName>
        <fullName evidence="6">Epoxide hydrolase</fullName>
    </submittedName>
</protein>
<reference evidence="7" key="1">
    <citation type="journal article" date="2008" name="J. Bacteriol.">
        <title>Genome sequence of the fish pathogen Renibacterium salmoninarum suggests reductive evolution away from an environmental Arthrobacter ancestor.</title>
        <authorList>
            <person name="Wiens G.D."/>
            <person name="Rockey D.D."/>
            <person name="Wu Z."/>
            <person name="Chang J."/>
            <person name="Levy R."/>
            <person name="Crane S."/>
            <person name="Chen D.S."/>
            <person name="Capri G.R."/>
            <person name="Burnett J.R."/>
            <person name="Sudheesh P.S."/>
            <person name="Schipma M.J."/>
            <person name="Burd H."/>
            <person name="Bhattacharyya A."/>
            <person name="Rhodes L.D."/>
            <person name="Kaul R."/>
            <person name="Strom M.S."/>
        </authorList>
    </citation>
    <scope>NUCLEOTIDE SEQUENCE [LARGE SCALE GENOMIC DNA]</scope>
    <source>
        <strain evidence="7">ATCC 33209 / DSM 20767 / JCM 11484 / NBRC 15589 / NCIMB 2235</strain>
    </source>
</reference>
<dbReference type="GO" id="GO:0004301">
    <property type="term" value="F:epoxide hydrolase activity"/>
    <property type="evidence" value="ECO:0007669"/>
    <property type="project" value="TreeGrafter"/>
</dbReference>
<feature type="active site" description="Proton acceptor" evidence="4">
    <location>
        <position position="356"/>
    </location>
</feature>
<dbReference type="Pfam" id="PF06441">
    <property type="entry name" value="EHN"/>
    <property type="match status" value="1"/>
</dbReference>
<feature type="active site" description="Proton donor" evidence="4">
    <location>
        <position position="306"/>
    </location>
</feature>
<dbReference type="PRINTS" id="PR00412">
    <property type="entry name" value="EPOXHYDRLASE"/>
</dbReference>
<accession>A9WM02</accession>
<dbReference type="Gene3D" id="3.40.50.1820">
    <property type="entry name" value="alpha/beta hydrolase"/>
    <property type="match status" value="1"/>
</dbReference>
<dbReference type="InterPro" id="IPR000639">
    <property type="entry name" value="Epox_hydrolase-like"/>
</dbReference>
<evidence type="ECO:0000256" key="4">
    <source>
        <dbReference type="PIRSR" id="PIRSR001112-1"/>
    </source>
</evidence>
<dbReference type="SMR" id="A9WM02"/>
<dbReference type="PANTHER" id="PTHR21661">
    <property type="entry name" value="EPOXIDE HYDROLASE 1-RELATED"/>
    <property type="match status" value="1"/>
</dbReference>
<feature type="active site" description="Nucleophile" evidence="4">
    <location>
        <position position="177"/>
    </location>
</feature>
<evidence type="ECO:0000313" key="7">
    <source>
        <dbReference type="Proteomes" id="UP000002007"/>
    </source>
</evidence>
<dbReference type="KEGG" id="rsa:RSal33209_0429"/>
<evidence type="ECO:0000256" key="1">
    <source>
        <dbReference type="ARBA" id="ARBA00010088"/>
    </source>
</evidence>
<dbReference type="AlphaFoldDB" id="A9WM02"/>
<keyword evidence="2" id="KW-0058">Aromatic hydrocarbons catabolism</keyword>
<dbReference type="SUPFAM" id="SSF53474">
    <property type="entry name" value="alpha/beta-Hydrolases"/>
    <property type="match status" value="1"/>
</dbReference>
<sequence>MTNIEPFNAKVDQAELDDLNRRLLATRLPAPLPGDDWATGVPTKYLGDLVSAWTTHDWRATETKINSFNNFLTEIDGQSIHFVHVRSKEPSATPLLLTHGWPGSFLEFLDLIGPLTNPTAFGGKASDAFHVVIPSIPGFGFSTPLTSGPWPSSRIAAAWLELMSRLEYERFAVQGGDLGAAIAPEVGRAAPDRVIGVHVNGALGFPSGEVAAEMSPLDQDRMARINEFMQREAGYIAIQSTRPGLLGSALTDSPVGQLAWIVDKLHAWTQPAEALPDVVLGMDWLLANVSLYWFTRSAGSAAYVGYASANGWGAEQTNSQVPTAAIQFAHDVGIRSAAERSNTIVRWTDVTESGGHFAALEEPTQLVADIREFFSDLASATAAKQR</sequence>
<evidence type="ECO:0000313" key="6">
    <source>
        <dbReference type="EMBL" id="ABY22183.1"/>
    </source>
</evidence>
<dbReference type="InterPro" id="IPR016292">
    <property type="entry name" value="Epoxide_hydrolase"/>
</dbReference>
<name>A9WM02_RENSM</name>
<feature type="domain" description="Epoxide hydrolase N-terminal" evidence="5">
    <location>
        <begin position="4"/>
        <end position="108"/>
    </location>
</feature>
<organism evidence="6 7">
    <name type="scientific">Renibacterium salmoninarum (strain ATCC 33209 / DSM 20767 / JCM 11484 / NBRC 15589 / NCIMB 2235)</name>
    <dbReference type="NCBI Taxonomy" id="288705"/>
    <lineage>
        <taxon>Bacteria</taxon>
        <taxon>Bacillati</taxon>
        <taxon>Actinomycetota</taxon>
        <taxon>Actinomycetes</taxon>
        <taxon>Micrococcales</taxon>
        <taxon>Micrococcaceae</taxon>
        <taxon>Renibacterium</taxon>
    </lineage>
</organism>
<comment type="similarity">
    <text evidence="1">Belongs to the peptidase S33 family.</text>
</comment>
<keyword evidence="3 6" id="KW-0378">Hydrolase</keyword>
<dbReference type="Proteomes" id="UP000002007">
    <property type="component" value="Chromosome"/>
</dbReference>